<evidence type="ECO:0000256" key="5">
    <source>
        <dbReference type="ARBA" id="ARBA00023136"/>
    </source>
</evidence>
<evidence type="ECO:0000256" key="3">
    <source>
        <dbReference type="ARBA" id="ARBA00022692"/>
    </source>
</evidence>
<dbReference type="PIRSF" id="PIRSF035875">
    <property type="entry name" value="RNase_BN"/>
    <property type="match status" value="1"/>
</dbReference>
<feature type="transmembrane region" description="Helical" evidence="6">
    <location>
        <begin position="140"/>
        <end position="162"/>
    </location>
</feature>
<keyword evidence="3 6" id="KW-0812">Transmembrane</keyword>
<feature type="transmembrane region" description="Helical" evidence="6">
    <location>
        <begin position="202"/>
        <end position="227"/>
    </location>
</feature>
<dbReference type="Pfam" id="PF03631">
    <property type="entry name" value="Virul_fac_BrkB"/>
    <property type="match status" value="1"/>
</dbReference>
<evidence type="ECO:0000313" key="7">
    <source>
        <dbReference type="EMBL" id="GHF11628.1"/>
    </source>
</evidence>
<gene>
    <name evidence="7" type="ORF">GCM10011600_11140</name>
</gene>
<keyword evidence="4 6" id="KW-1133">Transmembrane helix</keyword>
<dbReference type="EMBL" id="BNAI01000001">
    <property type="protein sequence ID" value="GHF11628.1"/>
    <property type="molecule type" value="Genomic_DNA"/>
</dbReference>
<evidence type="ECO:0000256" key="2">
    <source>
        <dbReference type="ARBA" id="ARBA00022475"/>
    </source>
</evidence>
<accession>A0A8J3GPQ9</accession>
<dbReference type="NCBIfam" id="TIGR00765">
    <property type="entry name" value="yihY_not_rbn"/>
    <property type="match status" value="1"/>
</dbReference>
<name>A0A8J3GPQ9_9MICO</name>
<dbReference type="RefSeq" id="WP_191282365.1">
    <property type="nucleotide sequence ID" value="NZ_BNAI01000001.1"/>
</dbReference>
<keyword evidence="8" id="KW-1185">Reference proteome</keyword>
<feature type="transmembrane region" description="Helical" evidence="6">
    <location>
        <begin position="98"/>
        <end position="119"/>
    </location>
</feature>
<feature type="transmembrane region" description="Helical" evidence="6">
    <location>
        <begin position="168"/>
        <end position="190"/>
    </location>
</feature>
<evidence type="ECO:0000313" key="8">
    <source>
        <dbReference type="Proteomes" id="UP000617531"/>
    </source>
</evidence>
<comment type="subcellular location">
    <subcellularLocation>
        <location evidence="1">Cell membrane</location>
        <topology evidence="1">Multi-pass membrane protein</topology>
    </subcellularLocation>
</comment>
<dbReference type="Proteomes" id="UP000617531">
    <property type="component" value="Unassembled WGS sequence"/>
</dbReference>
<sequence length="313" mass="33825">MTSSDASRRVAGWRVAVRRAMHGFMQHRGIDAAAALTFYALLALLPGALAVVSVFAIFDDRDRAVEDLVAVLDTVLPDRAAHDLEGVLRELLALDNPYLALGIALVLVLWTTSGYATAFGRSVNSSYGVEEGRPFWAFRARMLAVAVVLDLLAAVVVTVLLGPGDLPVWAFLRWPVLLAFSILFVAVLYASAPNVIRPRLRWVTVGSSVAILIWIIATAGFALYVALVDHGAIYGSLGGVIVGLLWLYLGNAALVAGVELDAEFTRIKQLANGEDVARSLNLPVRDTRRIRTLGRQRRADIAAARELQEDADG</sequence>
<comment type="caution">
    <text evidence="7">The sequence shown here is derived from an EMBL/GenBank/DDBJ whole genome shotgun (WGS) entry which is preliminary data.</text>
</comment>
<dbReference type="GO" id="GO:0005886">
    <property type="term" value="C:plasma membrane"/>
    <property type="evidence" value="ECO:0007669"/>
    <property type="project" value="UniProtKB-SubCell"/>
</dbReference>
<keyword evidence="2" id="KW-1003">Cell membrane</keyword>
<evidence type="ECO:0000256" key="4">
    <source>
        <dbReference type="ARBA" id="ARBA00022989"/>
    </source>
</evidence>
<dbReference type="PANTHER" id="PTHR30213:SF0">
    <property type="entry name" value="UPF0761 MEMBRANE PROTEIN YIHY"/>
    <property type="match status" value="1"/>
</dbReference>
<feature type="transmembrane region" description="Helical" evidence="6">
    <location>
        <begin position="32"/>
        <end position="58"/>
    </location>
</feature>
<proteinExistence type="predicted"/>
<protein>
    <submittedName>
        <fullName evidence="7">Ribonuclease</fullName>
    </submittedName>
</protein>
<dbReference type="InterPro" id="IPR017039">
    <property type="entry name" value="Virul_fac_BrkB"/>
</dbReference>
<dbReference type="AlphaFoldDB" id="A0A8J3GPQ9"/>
<feature type="transmembrane region" description="Helical" evidence="6">
    <location>
        <begin position="233"/>
        <end position="258"/>
    </location>
</feature>
<evidence type="ECO:0000256" key="6">
    <source>
        <dbReference type="SAM" id="Phobius"/>
    </source>
</evidence>
<keyword evidence="5 6" id="KW-0472">Membrane</keyword>
<reference evidence="7" key="1">
    <citation type="journal article" date="2014" name="Int. J. Syst. Evol. Microbiol.">
        <title>Complete genome sequence of Corynebacterium casei LMG S-19264T (=DSM 44701T), isolated from a smear-ripened cheese.</title>
        <authorList>
            <consortium name="US DOE Joint Genome Institute (JGI-PGF)"/>
            <person name="Walter F."/>
            <person name="Albersmeier A."/>
            <person name="Kalinowski J."/>
            <person name="Ruckert C."/>
        </authorList>
    </citation>
    <scope>NUCLEOTIDE SEQUENCE</scope>
    <source>
        <strain evidence="7">CGMCC 1.16548</strain>
    </source>
</reference>
<evidence type="ECO:0000256" key="1">
    <source>
        <dbReference type="ARBA" id="ARBA00004651"/>
    </source>
</evidence>
<dbReference type="PANTHER" id="PTHR30213">
    <property type="entry name" value="INNER MEMBRANE PROTEIN YHJD"/>
    <property type="match status" value="1"/>
</dbReference>
<organism evidence="7 8">
    <name type="scientific">Pseudolysinimonas yzui</name>
    <dbReference type="NCBI Taxonomy" id="2708254"/>
    <lineage>
        <taxon>Bacteria</taxon>
        <taxon>Bacillati</taxon>
        <taxon>Actinomycetota</taxon>
        <taxon>Actinomycetes</taxon>
        <taxon>Micrococcales</taxon>
        <taxon>Microbacteriaceae</taxon>
        <taxon>Pseudolysinimonas</taxon>
    </lineage>
</organism>
<reference evidence="7" key="2">
    <citation type="submission" date="2020-09" db="EMBL/GenBank/DDBJ databases">
        <authorList>
            <person name="Sun Q."/>
            <person name="Zhou Y."/>
        </authorList>
    </citation>
    <scope>NUCLEOTIDE SEQUENCE</scope>
    <source>
        <strain evidence="7">CGMCC 1.16548</strain>
    </source>
</reference>